<dbReference type="InterPro" id="IPR045344">
    <property type="entry name" value="C-JID"/>
</dbReference>
<evidence type="ECO:0000256" key="2">
    <source>
        <dbReference type="ARBA" id="ARBA00022737"/>
    </source>
</evidence>
<dbReference type="FunFam" id="3.40.50.10140:FF:000007">
    <property type="entry name" value="Disease resistance protein (TIR-NBS-LRR class)"/>
    <property type="match status" value="1"/>
</dbReference>
<dbReference type="Gene3D" id="3.40.50.10140">
    <property type="entry name" value="Toll/interleukin-1 receptor homology (TIR) domain"/>
    <property type="match status" value="1"/>
</dbReference>
<dbReference type="GO" id="GO:0006952">
    <property type="term" value="P:defense response"/>
    <property type="evidence" value="ECO:0007669"/>
    <property type="project" value="InterPro"/>
</dbReference>
<keyword evidence="1" id="KW-0433">Leucine-rich repeat</keyword>
<protein>
    <recommendedName>
        <fullName evidence="4">TIR domain-containing protein</fullName>
    </recommendedName>
</protein>
<dbReference type="Gene3D" id="3.80.10.10">
    <property type="entry name" value="Ribonuclease Inhibitor"/>
    <property type="match status" value="2"/>
</dbReference>
<evidence type="ECO:0000313" key="6">
    <source>
        <dbReference type="Proteomes" id="UP001314170"/>
    </source>
</evidence>
<dbReference type="GO" id="GO:0007165">
    <property type="term" value="P:signal transduction"/>
    <property type="evidence" value="ECO:0007669"/>
    <property type="project" value="InterPro"/>
</dbReference>
<dbReference type="SMART" id="SM00255">
    <property type="entry name" value="TIR"/>
    <property type="match status" value="1"/>
</dbReference>
<dbReference type="AlphaFoldDB" id="A0AAV1QXN9"/>
<dbReference type="SUPFAM" id="SSF52200">
    <property type="entry name" value="Toll/Interleukin receptor TIR domain"/>
    <property type="match status" value="1"/>
</dbReference>
<dbReference type="InterPro" id="IPR032675">
    <property type="entry name" value="LRR_dom_sf"/>
</dbReference>
<evidence type="ECO:0000259" key="4">
    <source>
        <dbReference type="PROSITE" id="PS50104"/>
    </source>
</evidence>
<gene>
    <name evidence="5" type="ORF">DCAF_LOCUS2437</name>
</gene>
<dbReference type="InterPro" id="IPR035897">
    <property type="entry name" value="Toll_tir_struct_dom_sf"/>
</dbReference>
<organism evidence="5 6">
    <name type="scientific">Dovyalis caffra</name>
    <dbReference type="NCBI Taxonomy" id="77055"/>
    <lineage>
        <taxon>Eukaryota</taxon>
        <taxon>Viridiplantae</taxon>
        <taxon>Streptophyta</taxon>
        <taxon>Embryophyta</taxon>
        <taxon>Tracheophyta</taxon>
        <taxon>Spermatophyta</taxon>
        <taxon>Magnoliopsida</taxon>
        <taxon>eudicotyledons</taxon>
        <taxon>Gunneridae</taxon>
        <taxon>Pentapetalae</taxon>
        <taxon>rosids</taxon>
        <taxon>fabids</taxon>
        <taxon>Malpighiales</taxon>
        <taxon>Salicaceae</taxon>
        <taxon>Flacourtieae</taxon>
        <taxon>Dovyalis</taxon>
    </lineage>
</organism>
<dbReference type="InterPro" id="IPR000157">
    <property type="entry name" value="TIR_dom"/>
</dbReference>
<dbReference type="SUPFAM" id="SSF52058">
    <property type="entry name" value="L domain-like"/>
    <property type="match status" value="1"/>
</dbReference>
<dbReference type="PANTHER" id="PTHR11017">
    <property type="entry name" value="LEUCINE-RICH REPEAT-CONTAINING PROTEIN"/>
    <property type="match status" value="1"/>
</dbReference>
<proteinExistence type="predicted"/>
<dbReference type="Pfam" id="PF20160">
    <property type="entry name" value="C-JID"/>
    <property type="match status" value="1"/>
</dbReference>
<dbReference type="EMBL" id="CAWUPB010000654">
    <property type="protein sequence ID" value="CAK7324771.1"/>
    <property type="molecule type" value="Genomic_DNA"/>
</dbReference>
<evidence type="ECO:0000313" key="5">
    <source>
        <dbReference type="EMBL" id="CAK7324771.1"/>
    </source>
</evidence>
<dbReference type="PANTHER" id="PTHR11017:SF479">
    <property type="entry name" value="DISEASE RESISTANCE PROTEIN (TIR-NBS-LRR CLASS) FAMILY"/>
    <property type="match status" value="1"/>
</dbReference>
<sequence length="774" mass="87311">MASSSTSTPTPPKKYDVFLSFRGEDTRCGFTSYLYDALKRKQILTFIDNELVRGDEISPSLLKAIEESKLSVIIFSENYASSKWCLEELVQILECRNNNGQIVVPVFYLVDPSHVRNQTGSFGDEFARLIEEKALAMNNVQSFRSALKDAANLSGWGLGKSEGWEQNHATRVLESCYPSALYNISTLIDKCLITVSHSMIRMHALLQEMALRIVDAESKNPGKRSSLCVPDDIVHVLKKKKGSDRIEGISLDTSKLSREMHLESDAFAKMDRLRFLKFYGDHLFTGFHLPSSGLKYLSEELRYLRWDGFPCKSLPQNFCAENLFELSFWGSKVEKLWRGEQDLVNLINCDLSCCECLTELPDLSKAKNLKVLSLVGCNSLIEVPSSLQCLEKLEVLNLFRCYNLRSLPSRFDSKKLREFTMTKCLGISKCPEIISRNMKKLNLSGTSVRDVAGSVTCEHIYLGGCSNISKFPEGLRDIIDLGLSGTAIEEVPSSIQFLTRLQILDMSGCSKLESFPETTEPIKSLDTLDLAKSGIKQLPSSLKYLVSLRNLNIEGTPIRELPELPPSLTLLRARDCASLETISTVNLRSGWIRLDFSNCFKLDQKALSADMHLKIQSAKMRKIEMMLPGSEIPEWLSNQGEGSSVTIQFPSNCQQLKGFAFSIAFLFPSNCQQLKGEVLRGLGCCVKTKTGEHEDLTYVSTLYCTPYCSDHTFLWYDAAVSENRFCKLFGKENIFSKYSGNEVTFEFYPEVFSPFVRMTKQELDEIEKLCKVKR</sequence>
<keyword evidence="6" id="KW-1185">Reference proteome</keyword>
<evidence type="ECO:0000256" key="3">
    <source>
        <dbReference type="ARBA" id="ARBA00023027"/>
    </source>
</evidence>
<comment type="caution">
    <text evidence="5">The sequence shown here is derived from an EMBL/GenBank/DDBJ whole genome shotgun (WGS) entry which is preliminary data.</text>
</comment>
<dbReference type="Pfam" id="PF01582">
    <property type="entry name" value="TIR"/>
    <property type="match status" value="1"/>
</dbReference>
<dbReference type="InterPro" id="IPR044974">
    <property type="entry name" value="Disease_R_plants"/>
</dbReference>
<accession>A0AAV1QXN9</accession>
<keyword evidence="3" id="KW-0520">NAD</keyword>
<dbReference type="PROSITE" id="PS50104">
    <property type="entry name" value="TIR"/>
    <property type="match status" value="1"/>
</dbReference>
<reference evidence="5 6" key="1">
    <citation type="submission" date="2024-01" db="EMBL/GenBank/DDBJ databases">
        <authorList>
            <person name="Waweru B."/>
        </authorList>
    </citation>
    <scope>NUCLEOTIDE SEQUENCE [LARGE SCALE GENOMIC DNA]</scope>
</reference>
<feature type="domain" description="TIR" evidence="4">
    <location>
        <begin position="13"/>
        <end position="177"/>
    </location>
</feature>
<name>A0AAV1QXN9_9ROSI</name>
<dbReference type="Proteomes" id="UP001314170">
    <property type="component" value="Unassembled WGS sequence"/>
</dbReference>
<evidence type="ECO:0000256" key="1">
    <source>
        <dbReference type="ARBA" id="ARBA00022614"/>
    </source>
</evidence>
<keyword evidence="2" id="KW-0677">Repeat</keyword>